<keyword evidence="7" id="KW-0479">Metal-binding</keyword>
<keyword evidence="9 16" id="KW-0378">Hydrolase</keyword>
<dbReference type="PANTHER" id="PTHR43447">
    <property type="entry name" value="ALPHA-AMYLASE"/>
    <property type="match status" value="1"/>
</dbReference>
<dbReference type="SMART" id="SM00642">
    <property type="entry name" value="Aamy"/>
    <property type="match status" value="1"/>
</dbReference>
<dbReference type="SMART" id="SM00632">
    <property type="entry name" value="Aamy_C"/>
    <property type="match status" value="1"/>
</dbReference>
<evidence type="ECO:0000256" key="12">
    <source>
        <dbReference type="ARBA" id="ARBA00023214"/>
    </source>
</evidence>
<evidence type="ECO:0000256" key="11">
    <source>
        <dbReference type="ARBA" id="ARBA00023157"/>
    </source>
</evidence>
<evidence type="ECO:0000256" key="9">
    <source>
        <dbReference type="ARBA" id="ARBA00022801"/>
    </source>
</evidence>
<dbReference type="InterPro" id="IPR006047">
    <property type="entry name" value="GH13_cat_dom"/>
</dbReference>
<evidence type="ECO:0000256" key="4">
    <source>
        <dbReference type="ARBA" id="ARBA00008061"/>
    </source>
</evidence>
<keyword evidence="12" id="KW-0868">Chloride</keyword>
<dbReference type="Gene3D" id="3.20.20.80">
    <property type="entry name" value="Glycosidases"/>
    <property type="match status" value="1"/>
</dbReference>
<dbReference type="EC" id="3.2.1.1" evidence="6 16"/>
<feature type="signal peptide" evidence="17">
    <location>
        <begin position="1"/>
        <end position="16"/>
    </location>
</feature>
<name>A0A8D8FHB6_CULPI</name>
<dbReference type="GO" id="GO:0004556">
    <property type="term" value="F:alpha-amylase activity"/>
    <property type="evidence" value="ECO:0007669"/>
    <property type="project" value="UniProtKB-UniRule"/>
</dbReference>
<comment type="catalytic activity">
    <reaction evidence="1 16">
        <text>Endohydrolysis of (1-&gt;4)-alpha-D-glucosidic linkages in polysaccharides containing three or more (1-&gt;4)-alpha-linked D-glucose units.</text>
        <dbReference type="EC" id="3.2.1.1"/>
    </reaction>
</comment>
<keyword evidence="11" id="KW-1015">Disulfide bond</keyword>
<dbReference type="CDD" id="cd11317">
    <property type="entry name" value="AmyAc_bac_euk_AmyA"/>
    <property type="match status" value="1"/>
</dbReference>
<feature type="domain" description="Glycosyl hydrolase family 13 catalytic" evidence="19">
    <location>
        <begin position="65"/>
        <end position="438"/>
    </location>
</feature>
<comment type="subunit">
    <text evidence="5">Monomer.</text>
</comment>
<evidence type="ECO:0000313" key="20">
    <source>
        <dbReference type="EMBL" id="CAG6472707.1"/>
    </source>
</evidence>
<dbReference type="InterPro" id="IPR031319">
    <property type="entry name" value="A-amylase_C"/>
</dbReference>
<sequence>MNLLVVLCIIFAITQAQIIPKELDTNHAKSFRPNILANLLEGLKNIWKNSSSGSRNQPYFIPGRTGIVHLFEWKFEDIALECERVLGPAGYGGVQVSPVNEYLVAENRPWWERYQPISFKINSRSGDEQQFSDMIKRCLRVGVRVYVDVVVNHMAAPGATSPLRGTAGSACDPAAREYPAVPFNRSHFHADCMITNYNNATNVRDCALVSLPDLDQSIPHVRKVIVEFLNHLIGLGVAGFRMDACKHMWPQDLEAIYNELDSLNPLFLFPPFAKPFIYQEVIDLGGEGVSVNEYTGLGVVTEFKWCLLIGEIFGGQKEASALQTLTKGGSSGTLMPSAQALVFVDNHDNQRGHGAGGDTILTYKRKSQYVQGVAFTLATDYGIPRIMSSYNFTNSDQGPPADSLQAIDSPGFESDGSCSNGWICEHRWPEIKRMIQFRKYVQESTLDHVQASDVTFAFCRGTKGFIAFNNSPNPVTRTFHTCLHRGQYCDIISGEVSTQRICTGLVINVDAKGDATITLPPNSVVAIYRRSKL</sequence>
<evidence type="ECO:0000256" key="1">
    <source>
        <dbReference type="ARBA" id="ARBA00000548"/>
    </source>
</evidence>
<dbReference type="InterPro" id="IPR013780">
    <property type="entry name" value="Glyco_hydro_b"/>
</dbReference>
<dbReference type="Gene3D" id="2.60.40.1180">
    <property type="entry name" value="Golgi alpha-mannosidase II"/>
    <property type="match status" value="1"/>
</dbReference>
<evidence type="ECO:0000256" key="2">
    <source>
        <dbReference type="ARBA" id="ARBA00001913"/>
    </source>
</evidence>
<keyword evidence="10" id="KW-0106">Calcium</keyword>
<keyword evidence="13 16" id="KW-0119">Carbohydrate metabolism</keyword>
<dbReference type="InterPro" id="IPR006048">
    <property type="entry name" value="A-amylase/branching_C"/>
</dbReference>
<dbReference type="SUPFAM" id="SSF51445">
    <property type="entry name" value="(Trans)glycosidases"/>
    <property type="match status" value="1"/>
</dbReference>
<accession>A0A8D8FHB6</accession>
<evidence type="ECO:0000256" key="6">
    <source>
        <dbReference type="ARBA" id="ARBA00012595"/>
    </source>
</evidence>
<dbReference type="EMBL" id="HBUE01071144">
    <property type="protein sequence ID" value="CAG6472707.1"/>
    <property type="molecule type" value="Transcribed_RNA"/>
</dbReference>
<dbReference type="GO" id="GO:0046872">
    <property type="term" value="F:metal ion binding"/>
    <property type="evidence" value="ECO:0007669"/>
    <property type="project" value="UniProtKB-KW"/>
</dbReference>
<proteinExistence type="inferred from homology"/>
<dbReference type="Pfam" id="PF00128">
    <property type="entry name" value="Alpha-amylase"/>
    <property type="match status" value="1"/>
</dbReference>
<reference evidence="20" key="1">
    <citation type="submission" date="2021-05" db="EMBL/GenBank/DDBJ databases">
        <authorList>
            <person name="Alioto T."/>
            <person name="Alioto T."/>
            <person name="Gomez Garrido J."/>
        </authorList>
    </citation>
    <scope>NUCLEOTIDE SEQUENCE</scope>
</reference>
<evidence type="ECO:0000256" key="17">
    <source>
        <dbReference type="SAM" id="SignalP"/>
    </source>
</evidence>
<evidence type="ECO:0000256" key="14">
    <source>
        <dbReference type="ARBA" id="ARBA00023295"/>
    </source>
</evidence>
<evidence type="ECO:0000256" key="16">
    <source>
        <dbReference type="RuleBase" id="RU361134"/>
    </source>
</evidence>
<evidence type="ECO:0000256" key="10">
    <source>
        <dbReference type="ARBA" id="ARBA00022837"/>
    </source>
</evidence>
<evidence type="ECO:0000259" key="18">
    <source>
        <dbReference type="SMART" id="SM00632"/>
    </source>
</evidence>
<keyword evidence="14 16" id="KW-0326">Glycosidase</keyword>
<comment type="cofactor">
    <cofactor evidence="3">
        <name>chloride</name>
        <dbReference type="ChEBI" id="CHEBI:17996"/>
    </cofactor>
</comment>
<organism evidence="20">
    <name type="scientific">Culex pipiens</name>
    <name type="common">House mosquito</name>
    <dbReference type="NCBI Taxonomy" id="7175"/>
    <lineage>
        <taxon>Eukaryota</taxon>
        <taxon>Metazoa</taxon>
        <taxon>Ecdysozoa</taxon>
        <taxon>Arthropoda</taxon>
        <taxon>Hexapoda</taxon>
        <taxon>Insecta</taxon>
        <taxon>Pterygota</taxon>
        <taxon>Neoptera</taxon>
        <taxon>Endopterygota</taxon>
        <taxon>Diptera</taxon>
        <taxon>Nematocera</taxon>
        <taxon>Culicoidea</taxon>
        <taxon>Culicidae</taxon>
        <taxon>Culicinae</taxon>
        <taxon>Culicini</taxon>
        <taxon>Culex</taxon>
        <taxon>Culex</taxon>
    </lineage>
</organism>
<evidence type="ECO:0000259" key="19">
    <source>
        <dbReference type="SMART" id="SM00642"/>
    </source>
</evidence>
<evidence type="ECO:0000256" key="3">
    <source>
        <dbReference type="ARBA" id="ARBA00001923"/>
    </source>
</evidence>
<comment type="cofactor">
    <cofactor evidence="2">
        <name>Ca(2+)</name>
        <dbReference type="ChEBI" id="CHEBI:29108"/>
    </cofactor>
</comment>
<evidence type="ECO:0000256" key="5">
    <source>
        <dbReference type="ARBA" id="ARBA00011245"/>
    </source>
</evidence>
<dbReference type="InterPro" id="IPR017853">
    <property type="entry name" value="GH"/>
</dbReference>
<protein>
    <recommendedName>
        <fullName evidence="6 16">Alpha-amylase</fullName>
        <ecNumber evidence="6 16">3.2.1.1</ecNumber>
    </recommendedName>
</protein>
<dbReference type="InterPro" id="IPR006046">
    <property type="entry name" value="Alpha_amylase"/>
</dbReference>
<evidence type="ECO:0000256" key="7">
    <source>
        <dbReference type="ARBA" id="ARBA00022723"/>
    </source>
</evidence>
<dbReference type="Pfam" id="PF02806">
    <property type="entry name" value="Alpha-amylase_C"/>
    <property type="match status" value="1"/>
</dbReference>
<dbReference type="AlphaFoldDB" id="A0A8D8FHB6"/>
<evidence type="ECO:0000256" key="8">
    <source>
        <dbReference type="ARBA" id="ARBA00022729"/>
    </source>
</evidence>
<dbReference type="SUPFAM" id="SSF51011">
    <property type="entry name" value="Glycosyl hydrolase domain"/>
    <property type="match status" value="1"/>
</dbReference>
<comment type="similarity">
    <text evidence="4 15">Belongs to the glycosyl hydrolase 13 family.</text>
</comment>
<evidence type="ECO:0000256" key="13">
    <source>
        <dbReference type="ARBA" id="ARBA00023277"/>
    </source>
</evidence>
<evidence type="ECO:0000256" key="15">
    <source>
        <dbReference type="RuleBase" id="RU003615"/>
    </source>
</evidence>
<dbReference type="GO" id="GO:0005975">
    <property type="term" value="P:carbohydrate metabolic process"/>
    <property type="evidence" value="ECO:0007669"/>
    <property type="project" value="InterPro"/>
</dbReference>
<keyword evidence="8 17" id="KW-0732">Signal</keyword>
<feature type="chain" id="PRO_5034895107" description="Alpha-amylase" evidence="17">
    <location>
        <begin position="17"/>
        <end position="533"/>
    </location>
</feature>
<feature type="domain" description="Alpha-amylase C-terminal" evidence="18">
    <location>
        <begin position="447"/>
        <end position="532"/>
    </location>
</feature>
<dbReference type="PRINTS" id="PR00110">
    <property type="entry name" value="ALPHAAMYLASE"/>
</dbReference>